<dbReference type="GO" id="GO:0030366">
    <property type="term" value="F:molybdopterin synthase activity"/>
    <property type="evidence" value="ECO:0007669"/>
    <property type="project" value="UniProtKB-EC"/>
</dbReference>
<keyword evidence="13" id="KW-1185">Reference proteome</keyword>
<evidence type="ECO:0000256" key="7">
    <source>
        <dbReference type="ARBA" id="ARBA00029745"/>
    </source>
</evidence>
<dbReference type="UniPathway" id="UPA00344"/>
<dbReference type="PANTHER" id="PTHR23404">
    <property type="entry name" value="MOLYBDOPTERIN SYNTHASE RELATED"/>
    <property type="match status" value="1"/>
</dbReference>
<evidence type="ECO:0000256" key="3">
    <source>
        <dbReference type="ARBA" id="ARBA00011950"/>
    </source>
</evidence>
<dbReference type="InterPro" id="IPR003448">
    <property type="entry name" value="Mopterin_biosynth_MoaE"/>
</dbReference>
<proteinExistence type="inferred from homology"/>
<name>A0A2R4XQ51_9BURK</name>
<gene>
    <name evidence="12" type="ORF">DBV39_17465</name>
</gene>
<keyword evidence="5" id="KW-0501">Molybdenum cofactor biosynthesis</keyword>
<comment type="subunit">
    <text evidence="6">Heterotetramer of 2 MoaD subunits and 2 MoaE subunits. Also stable as homodimer. The enzyme changes between these two forms during catalysis.</text>
</comment>
<evidence type="ECO:0000256" key="10">
    <source>
        <dbReference type="ARBA" id="ARBA00032474"/>
    </source>
</evidence>
<dbReference type="EMBL" id="CP028901">
    <property type="protein sequence ID" value="AWB35905.1"/>
    <property type="molecule type" value="Genomic_DNA"/>
</dbReference>
<dbReference type="AlphaFoldDB" id="A0A2R4XQ51"/>
<comment type="pathway">
    <text evidence="1">Cofactor biosynthesis; molybdopterin biosynthesis.</text>
</comment>
<evidence type="ECO:0000256" key="1">
    <source>
        <dbReference type="ARBA" id="ARBA00005046"/>
    </source>
</evidence>
<protein>
    <recommendedName>
        <fullName evidence="4">Molybdopterin synthase catalytic subunit</fullName>
        <ecNumber evidence="3">2.8.1.12</ecNumber>
    </recommendedName>
    <alternativeName>
        <fullName evidence="9">MPT synthase subunit 2</fullName>
    </alternativeName>
    <alternativeName>
        <fullName evidence="7">Molybdenum cofactor biosynthesis protein E</fullName>
    </alternativeName>
    <alternativeName>
        <fullName evidence="8">Molybdopterin-converting factor large subunit</fullName>
    </alternativeName>
    <alternativeName>
        <fullName evidence="10">Molybdopterin-converting factor subunit 2</fullName>
    </alternativeName>
</protein>
<dbReference type="RefSeq" id="WP_108623361.1">
    <property type="nucleotide sequence ID" value="NZ_CP028901.1"/>
</dbReference>
<organism evidence="12 13">
    <name type="scientific">Orrella marina</name>
    <dbReference type="NCBI Taxonomy" id="2163011"/>
    <lineage>
        <taxon>Bacteria</taxon>
        <taxon>Pseudomonadati</taxon>
        <taxon>Pseudomonadota</taxon>
        <taxon>Betaproteobacteria</taxon>
        <taxon>Burkholderiales</taxon>
        <taxon>Alcaligenaceae</taxon>
        <taxon>Orrella</taxon>
    </lineage>
</organism>
<evidence type="ECO:0000256" key="2">
    <source>
        <dbReference type="ARBA" id="ARBA00005426"/>
    </source>
</evidence>
<evidence type="ECO:0000256" key="6">
    <source>
        <dbReference type="ARBA" id="ARBA00026066"/>
    </source>
</evidence>
<dbReference type="SUPFAM" id="SSF54690">
    <property type="entry name" value="Molybdopterin synthase subunit MoaE"/>
    <property type="match status" value="1"/>
</dbReference>
<dbReference type="GO" id="GO:0006777">
    <property type="term" value="P:Mo-molybdopterin cofactor biosynthetic process"/>
    <property type="evidence" value="ECO:0007669"/>
    <property type="project" value="UniProtKB-KW"/>
</dbReference>
<dbReference type="Pfam" id="PF02391">
    <property type="entry name" value="MoaE"/>
    <property type="match status" value="1"/>
</dbReference>
<evidence type="ECO:0000256" key="4">
    <source>
        <dbReference type="ARBA" id="ARBA00013858"/>
    </source>
</evidence>
<dbReference type="Proteomes" id="UP000244571">
    <property type="component" value="Chromosome"/>
</dbReference>
<accession>A0A2R4XQ51</accession>
<evidence type="ECO:0000256" key="11">
    <source>
        <dbReference type="ARBA" id="ARBA00049878"/>
    </source>
</evidence>
<dbReference type="KEGG" id="boz:DBV39_17465"/>
<sequence length="167" mass="18474">MSTLSGAQSLPASAAPIASVQAEAFDLTREYEALRRQTGGAGAIVSFTGLVRDLNLSDDVTALELEHYPGMTEKCLDRIARQAIVRFGLHAARIIHRVGLLHAGDPIVLVLTASAHRREAFEACEFIMDYLKSEAPFWKKEWTADGPRWLDQRTADRDALVRWRAAA</sequence>
<dbReference type="EC" id="2.8.1.12" evidence="3"/>
<dbReference type="OrthoDB" id="9803224at2"/>
<dbReference type="Gene3D" id="3.90.1170.40">
    <property type="entry name" value="Molybdopterin biosynthesis MoaE subunit"/>
    <property type="match status" value="1"/>
</dbReference>
<dbReference type="CDD" id="cd00756">
    <property type="entry name" value="MoaE"/>
    <property type="match status" value="1"/>
</dbReference>
<evidence type="ECO:0000256" key="5">
    <source>
        <dbReference type="ARBA" id="ARBA00023150"/>
    </source>
</evidence>
<reference evidence="12 13" key="1">
    <citation type="submission" date="2018-04" db="EMBL/GenBank/DDBJ databases">
        <title>Bordetella sp. HZ20 isolated from seawater.</title>
        <authorList>
            <person name="Sun C."/>
        </authorList>
    </citation>
    <scope>NUCLEOTIDE SEQUENCE [LARGE SCALE GENOMIC DNA]</scope>
    <source>
        <strain evidence="12 13">HZ20</strain>
    </source>
</reference>
<evidence type="ECO:0000313" key="12">
    <source>
        <dbReference type="EMBL" id="AWB35905.1"/>
    </source>
</evidence>
<comment type="catalytic activity">
    <reaction evidence="11">
        <text>2 [molybdopterin-synthase sulfur-carrier protein]-C-terminal-Gly-aminoethanethioate + cyclic pyranopterin phosphate + H2O = molybdopterin + 2 [molybdopterin-synthase sulfur-carrier protein]-C-terminal Gly-Gly + 2 H(+)</text>
        <dbReference type="Rhea" id="RHEA:26333"/>
        <dbReference type="Rhea" id="RHEA-COMP:12202"/>
        <dbReference type="Rhea" id="RHEA-COMP:19907"/>
        <dbReference type="ChEBI" id="CHEBI:15377"/>
        <dbReference type="ChEBI" id="CHEBI:15378"/>
        <dbReference type="ChEBI" id="CHEBI:58698"/>
        <dbReference type="ChEBI" id="CHEBI:59648"/>
        <dbReference type="ChEBI" id="CHEBI:90778"/>
        <dbReference type="ChEBI" id="CHEBI:232372"/>
        <dbReference type="EC" id="2.8.1.12"/>
    </reaction>
</comment>
<dbReference type="InterPro" id="IPR036563">
    <property type="entry name" value="MoaE_sf"/>
</dbReference>
<evidence type="ECO:0000313" key="13">
    <source>
        <dbReference type="Proteomes" id="UP000244571"/>
    </source>
</evidence>
<evidence type="ECO:0000256" key="9">
    <source>
        <dbReference type="ARBA" id="ARBA00030781"/>
    </source>
</evidence>
<comment type="similarity">
    <text evidence="2">Belongs to the MoaE family.</text>
</comment>
<evidence type="ECO:0000256" key="8">
    <source>
        <dbReference type="ARBA" id="ARBA00030407"/>
    </source>
</evidence>